<dbReference type="Gene3D" id="1.20.1260.10">
    <property type="match status" value="1"/>
</dbReference>
<dbReference type="InterPro" id="IPR052703">
    <property type="entry name" value="Aromatic_CoA_ox/epox"/>
</dbReference>
<name>A0A6N7PI10_9BACT</name>
<organism evidence="2 3">
    <name type="scientific">Polyangium spumosum</name>
    <dbReference type="NCBI Taxonomy" id="889282"/>
    <lineage>
        <taxon>Bacteria</taxon>
        <taxon>Pseudomonadati</taxon>
        <taxon>Myxococcota</taxon>
        <taxon>Polyangia</taxon>
        <taxon>Polyangiales</taxon>
        <taxon>Polyangiaceae</taxon>
        <taxon>Polyangium</taxon>
    </lineage>
</organism>
<dbReference type="Proteomes" id="UP000440224">
    <property type="component" value="Unassembled WGS sequence"/>
</dbReference>
<dbReference type="InterPro" id="IPR009078">
    <property type="entry name" value="Ferritin-like_SF"/>
</dbReference>
<dbReference type="CDD" id="cd00657">
    <property type="entry name" value="Ferritin_like"/>
    <property type="match status" value="1"/>
</dbReference>
<comment type="caution">
    <text evidence="2">The sequence shown here is derived from an EMBL/GenBank/DDBJ whole genome shotgun (WGS) entry which is preliminary data.</text>
</comment>
<dbReference type="OrthoDB" id="5292502at2"/>
<evidence type="ECO:0000256" key="1">
    <source>
        <dbReference type="SAM" id="MobiDB-lite"/>
    </source>
</evidence>
<dbReference type="PANTHER" id="PTHR30458">
    <property type="entry name" value="PHENYLACETIC ACID DEGRADATION PROTEIN PAA"/>
    <property type="match status" value="1"/>
</dbReference>
<dbReference type="EMBL" id="WJIE01000002">
    <property type="protein sequence ID" value="MRG91723.1"/>
    <property type="molecule type" value="Genomic_DNA"/>
</dbReference>
<dbReference type="Pfam" id="PF05138">
    <property type="entry name" value="PaaA_PaaC"/>
    <property type="match status" value="1"/>
</dbReference>
<feature type="region of interest" description="Disordered" evidence="1">
    <location>
        <begin position="1"/>
        <end position="32"/>
    </location>
</feature>
<gene>
    <name evidence="2" type="ORF">GF068_07260</name>
</gene>
<proteinExistence type="predicted"/>
<dbReference type="SUPFAM" id="SSF47240">
    <property type="entry name" value="Ferritin-like"/>
    <property type="match status" value="1"/>
</dbReference>
<feature type="region of interest" description="Disordered" evidence="1">
    <location>
        <begin position="248"/>
        <end position="278"/>
    </location>
</feature>
<dbReference type="PANTHER" id="PTHR30458:SF0">
    <property type="entry name" value="1,2-PHENYLACETYL-COA EPOXIDASE, SUBUNIT C"/>
    <property type="match status" value="1"/>
</dbReference>
<sequence length="278" mass="31586">MVSPRRPAKATPRGVHEVPIGGEMTKAQESGGDDRWQRTLVQMMQGQAYRELAAAHLFGHGLQFVPEMRWLKLFTWHIREELEHYEAVARMYRDFTGESVEPIVNARLEERPVPLAGSFYELAMAQFLYDRGGFWQLREYEECSFEPYRKVVRKIVEEERGHQALGERLVVELTRTGRYDADKQKIFERWLRQGLLSFGRPGSEGARYAIAKGLKKRDPAEVMRDFLDDIQAAMRLAGLVLPPLAALGIEGPQRPESPAPGPESALPRTERSAGQPAA</sequence>
<evidence type="ECO:0000313" key="3">
    <source>
        <dbReference type="Proteomes" id="UP000440224"/>
    </source>
</evidence>
<accession>A0A6N7PI10</accession>
<keyword evidence="3" id="KW-1185">Reference proteome</keyword>
<evidence type="ECO:0000313" key="2">
    <source>
        <dbReference type="EMBL" id="MRG91723.1"/>
    </source>
</evidence>
<dbReference type="AlphaFoldDB" id="A0A6N7PI10"/>
<evidence type="ECO:0008006" key="4">
    <source>
        <dbReference type="Google" id="ProtNLM"/>
    </source>
</evidence>
<dbReference type="InterPro" id="IPR007814">
    <property type="entry name" value="PaaA_PaaC"/>
</dbReference>
<reference evidence="2 3" key="1">
    <citation type="submission" date="2019-10" db="EMBL/GenBank/DDBJ databases">
        <title>A soil myxobacterium in the family Polyangiaceae.</title>
        <authorList>
            <person name="Li Y."/>
            <person name="Wang J."/>
        </authorList>
    </citation>
    <scope>NUCLEOTIDE SEQUENCE [LARGE SCALE GENOMIC DNA]</scope>
    <source>
        <strain evidence="2 3">DSM 14734</strain>
    </source>
</reference>
<protein>
    <recommendedName>
        <fullName evidence="4">Ferritin-like domain-containing protein</fullName>
    </recommendedName>
</protein>
<dbReference type="GO" id="GO:0005829">
    <property type="term" value="C:cytosol"/>
    <property type="evidence" value="ECO:0007669"/>
    <property type="project" value="TreeGrafter"/>
</dbReference>
<dbReference type="GO" id="GO:0010124">
    <property type="term" value="P:phenylacetate catabolic process"/>
    <property type="evidence" value="ECO:0007669"/>
    <property type="project" value="InterPro"/>
</dbReference>
<dbReference type="InterPro" id="IPR012347">
    <property type="entry name" value="Ferritin-like"/>
</dbReference>